<organism evidence="1 2">
    <name type="scientific">Panagrolaimus sp. ES5</name>
    <dbReference type="NCBI Taxonomy" id="591445"/>
    <lineage>
        <taxon>Eukaryota</taxon>
        <taxon>Metazoa</taxon>
        <taxon>Ecdysozoa</taxon>
        <taxon>Nematoda</taxon>
        <taxon>Chromadorea</taxon>
        <taxon>Rhabditida</taxon>
        <taxon>Tylenchina</taxon>
        <taxon>Panagrolaimomorpha</taxon>
        <taxon>Panagrolaimoidea</taxon>
        <taxon>Panagrolaimidae</taxon>
        <taxon>Panagrolaimus</taxon>
    </lineage>
</organism>
<proteinExistence type="predicted"/>
<evidence type="ECO:0000313" key="2">
    <source>
        <dbReference type="WBParaSite" id="ES5_v2.g28953.t1"/>
    </source>
</evidence>
<reference evidence="2" key="1">
    <citation type="submission" date="2022-11" db="UniProtKB">
        <authorList>
            <consortium name="WormBaseParasite"/>
        </authorList>
    </citation>
    <scope>IDENTIFICATION</scope>
</reference>
<protein>
    <submittedName>
        <fullName evidence="2">Uncharacterized protein</fullName>
    </submittedName>
</protein>
<accession>A0AC34GH02</accession>
<sequence>MTYFTLQWSTVTYSTVEARLNLISMKFSESIDLSSSYFGVLNSINIQGFGSFGNVITISCQKNTIPPSCGCTVPVFTTTAMPTTTIAASTTEMPTTEKLMTAKVTTKTPSKFSTEAPSTCTAAPNAAEIYIENGVVLSDHPAFSKAQPV</sequence>
<evidence type="ECO:0000313" key="1">
    <source>
        <dbReference type="Proteomes" id="UP000887579"/>
    </source>
</evidence>
<dbReference type="Proteomes" id="UP000887579">
    <property type="component" value="Unplaced"/>
</dbReference>
<name>A0AC34GH02_9BILA</name>
<dbReference type="WBParaSite" id="ES5_v2.g28953.t1">
    <property type="protein sequence ID" value="ES5_v2.g28953.t1"/>
    <property type="gene ID" value="ES5_v2.g28953"/>
</dbReference>